<dbReference type="SUPFAM" id="SSF51126">
    <property type="entry name" value="Pectin lyase-like"/>
    <property type="match status" value="1"/>
</dbReference>
<dbReference type="InterPro" id="IPR011050">
    <property type="entry name" value="Pectin_lyase_fold/virulence"/>
</dbReference>
<protein>
    <submittedName>
        <fullName evidence="1">Unannotated protein</fullName>
    </submittedName>
</protein>
<dbReference type="Gene3D" id="2.160.20.10">
    <property type="entry name" value="Single-stranded right-handed beta-helix, Pectin lyase-like"/>
    <property type="match status" value="1"/>
</dbReference>
<gene>
    <name evidence="1" type="ORF">UFOPK3522_00161</name>
</gene>
<reference evidence="1" key="1">
    <citation type="submission" date="2020-05" db="EMBL/GenBank/DDBJ databases">
        <authorList>
            <person name="Chiriac C."/>
            <person name="Salcher M."/>
            <person name="Ghai R."/>
            <person name="Kavagutti S V."/>
        </authorList>
    </citation>
    <scope>NUCLEOTIDE SEQUENCE</scope>
</reference>
<dbReference type="AlphaFoldDB" id="A0A6J5Z5C0"/>
<organism evidence="1">
    <name type="scientific">freshwater metagenome</name>
    <dbReference type="NCBI Taxonomy" id="449393"/>
    <lineage>
        <taxon>unclassified sequences</taxon>
        <taxon>metagenomes</taxon>
        <taxon>ecological metagenomes</taxon>
    </lineage>
</organism>
<name>A0A6J5Z5C0_9ZZZZ</name>
<sequence>MKTLIRTVALAGVAAIMLPALASAADYPLPGNPGKPSPRPGGSATLKVCKKGGKYKTIQAAVKAARSGDTIKICDGVYKEAATTTQSVQIEGAAKNRIKLVGNVKDPSKVVIDAAGKLNGVIINAANDVTLQGMTAKNYFSNGFFAVNVNGYVMDRLRANGGPKTGDNSYGLYAFNSIGGTMTNDEAYYNTDAGFYIGQTPVQVKKKRTIVKNISSWGNVLGWSGTNMRYVTITKSAFFNNGTGVVPNALTSELYPPEEDNVIADNDIYWNNYNYYRGSAFPKVTPGTGGIPYPVGIGLLLFGGRNQTVSNNRVFGNWGAGIGLIEQLTMDHSGTGYDHSQPVGAEPWKLKDNRVTGNIMGNGGKDLNGRDLAYDGSGSGNCFSDNKLSAGVENTPEFTTVAFPTCNPVGAAGPVNTFNGAAQDKAVNWALALAISGAPGETIAQPVSASFGGRFHFPKAGDGNWTLWNSKIKTPKAPW</sequence>
<dbReference type="InterPro" id="IPR012334">
    <property type="entry name" value="Pectin_lyas_fold"/>
</dbReference>
<dbReference type="EMBL" id="CAESAO010000007">
    <property type="protein sequence ID" value="CAB4335590.1"/>
    <property type="molecule type" value="Genomic_DNA"/>
</dbReference>
<accession>A0A6J5Z5C0</accession>
<proteinExistence type="predicted"/>
<evidence type="ECO:0000313" key="1">
    <source>
        <dbReference type="EMBL" id="CAB4335590.1"/>
    </source>
</evidence>